<dbReference type="SUPFAM" id="SSF55785">
    <property type="entry name" value="PYP-like sensor domain (PAS domain)"/>
    <property type="match status" value="3"/>
</dbReference>
<dbReference type="Pfam" id="PF08448">
    <property type="entry name" value="PAS_4"/>
    <property type="match status" value="2"/>
</dbReference>
<dbReference type="SMART" id="SM00091">
    <property type="entry name" value="PAS"/>
    <property type="match status" value="2"/>
</dbReference>
<dbReference type="Pfam" id="PF02518">
    <property type="entry name" value="HATPase_c"/>
    <property type="match status" value="1"/>
</dbReference>
<gene>
    <name evidence="9" type="ORF">KB874_14850</name>
</gene>
<evidence type="ECO:0000256" key="1">
    <source>
        <dbReference type="ARBA" id="ARBA00000085"/>
    </source>
</evidence>
<evidence type="ECO:0000259" key="8">
    <source>
        <dbReference type="PROSITE" id="PS50113"/>
    </source>
</evidence>
<dbReference type="CDD" id="cd00082">
    <property type="entry name" value="HisKA"/>
    <property type="match status" value="1"/>
</dbReference>
<dbReference type="InterPro" id="IPR036097">
    <property type="entry name" value="HisK_dim/P_sf"/>
</dbReference>
<dbReference type="SMART" id="SM00086">
    <property type="entry name" value="PAC"/>
    <property type="match status" value="1"/>
</dbReference>
<keyword evidence="3 4" id="KW-0597">Phosphoprotein</keyword>
<protein>
    <recommendedName>
        <fullName evidence="2">histidine kinase</fullName>
        <ecNumber evidence="2">2.7.13.3</ecNumber>
    </recommendedName>
</protein>
<dbReference type="Gene3D" id="3.40.50.2300">
    <property type="match status" value="1"/>
</dbReference>
<evidence type="ECO:0000259" key="6">
    <source>
        <dbReference type="PROSITE" id="PS50110"/>
    </source>
</evidence>
<evidence type="ECO:0000259" key="5">
    <source>
        <dbReference type="PROSITE" id="PS50109"/>
    </source>
</evidence>
<dbReference type="PANTHER" id="PTHR43065:SF42">
    <property type="entry name" value="TWO-COMPONENT SENSOR PPRA"/>
    <property type="match status" value="1"/>
</dbReference>
<dbReference type="PROSITE" id="PS50112">
    <property type="entry name" value="PAS"/>
    <property type="match status" value="1"/>
</dbReference>
<dbReference type="Pfam" id="PF00512">
    <property type="entry name" value="HisKA"/>
    <property type="match status" value="1"/>
</dbReference>
<dbReference type="InterPro" id="IPR005467">
    <property type="entry name" value="His_kinase_dom"/>
</dbReference>
<dbReference type="AlphaFoldDB" id="A0A8J7WHT5"/>
<dbReference type="EC" id="2.7.13.3" evidence="2"/>
<dbReference type="PROSITE" id="PS50113">
    <property type="entry name" value="PAC"/>
    <property type="match status" value="1"/>
</dbReference>
<dbReference type="SMART" id="SM00448">
    <property type="entry name" value="REC"/>
    <property type="match status" value="1"/>
</dbReference>
<organism evidence="9 10">
    <name type="scientific">Thetidibacter halocola</name>
    <dbReference type="NCBI Taxonomy" id="2827239"/>
    <lineage>
        <taxon>Bacteria</taxon>
        <taxon>Pseudomonadati</taxon>
        <taxon>Pseudomonadota</taxon>
        <taxon>Alphaproteobacteria</taxon>
        <taxon>Rhodobacterales</taxon>
        <taxon>Roseobacteraceae</taxon>
        <taxon>Thetidibacter</taxon>
    </lineage>
</organism>
<dbReference type="RefSeq" id="WP_212537344.1">
    <property type="nucleotide sequence ID" value="NZ_JAGTUU010000006.1"/>
</dbReference>
<evidence type="ECO:0000259" key="7">
    <source>
        <dbReference type="PROSITE" id="PS50112"/>
    </source>
</evidence>
<dbReference type="SMART" id="SM00387">
    <property type="entry name" value="HATPase_c"/>
    <property type="match status" value="1"/>
</dbReference>
<proteinExistence type="predicted"/>
<dbReference type="EMBL" id="JAGTUU010000006">
    <property type="protein sequence ID" value="MBS0125368.1"/>
    <property type="molecule type" value="Genomic_DNA"/>
</dbReference>
<evidence type="ECO:0000313" key="9">
    <source>
        <dbReference type="EMBL" id="MBS0125368.1"/>
    </source>
</evidence>
<dbReference type="Pfam" id="PF13426">
    <property type="entry name" value="PAS_9"/>
    <property type="match status" value="1"/>
</dbReference>
<comment type="caution">
    <text evidence="9">The sequence shown here is derived from an EMBL/GenBank/DDBJ whole genome shotgun (WGS) entry which is preliminary data.</text>
</comment>
<dbReference type="CDD" id="cd00130">
    <property type="entry name" value="PAS"/>
    <property type="match status" value="1"/>
</dbReference>
<dbReference type="CDD" id="cd00156">
    <property type="entry name" value="REC"/>
    <property type="match status" value="1"/>
</dbReference>
<dbReference type="SMART" id="SM00388">
    <property type="entry name" value="HisKA"/>
    <property type="match status" value="1"/>
</dbReference>
<dbReference type="Gene3D" id="3.30.450.20">
    <property type="entry name" value="PAS domain"/>
    <property type="match status" value="3"/>
</dbReference>
<evidence type="ECO:0000256" key="4">
    <source>
        <dbReference type="PROSITE-ProRule" id="PRU00169"/>
    </source>
</evidence>
<dbReference type="InterPro" id="IPR000700">
    <property type="entry name" value="PAS-assoc_C"/>
</dbReference>
<dbReference type="InterPro" id="IPR001610">
    <property type="entry name" value="PAC"/>
</dbReference>
<dbReference type="Gene3D" id="1.10.287.130">
    <property type="match status" value="1"/>
</dbReference>
<evidence type="ECO:0000256" key="3">
    <source>
        <dbReference type="ARBA" id="ARBA00022553"/>
    </source>
</evidence>
<dbReference type="PRINTS" id="PR00344">
    <property type="entry name" value="BCTRLSENSOR"/>
</dbReference>
<dbReference type="InterPro" id="IPR003661">
    <property type="entry name" value="HisK_dim/P_dom"/>
</dbReference>
<keyword evidence="10" id="KW-1185">Reference proteome</keyword>
<feature type="domain" description="PAC" evidence="8">
    <location>
        <begin position="76"/>
        <end position="132"/>
    </location>
</feature>
<evidence type="ECO:0000313" key="10">
    <source>
        <dbReference type="Proteomes" id="UP000681356"/>
    </source>
</evidence>
<evidence type="ECO:0000256" key="2">
    <source>
        <dbReference type="ARBA" id="ARBA00012438"/>
    </source>
</evidence>
<dbReference type="InterPro" id="IPR036890">
    <property type="entry name" value="HATPase_C_sf"/>
</dbReference>
<dbReference type="SUPFAM" id="SSF52172">
    <property type="entry name" value="CheY-like"/>
    <property type="match status" value="1"/>
</dbReference>
<dbReference type="InterPro" id="IPR001789">
    <property type="entry name" value="Sig_transdc_resp-reg_receiver"/>
</dbReference>
<dbReference type="PANTHER" id="PTHR43065">
    <property type="entry name" value="SENSOR HISTIDINE KINASE"/>
    <property type="match status" value="1"/>
</dbReference>
<dbReference type="PROSITE" id="PS50110">
    <property type="entry name" value="RESPONSE_REGULATORY"/>
    <property type="match status" value="1"/>
</dbReference>
<reference evidence="9" key="1">
    <citation type="submission" date="2021-04" db="EMBL/GenBank/DDBJ databases">
        <authorList>
            <person name="Yoon J."/>
        </authorList>
    </citation>
    <scope>NUCLEOTIDE SEQUENCE</scope>
    <source>
        <strain evidence="9">KMU-90</strain>
    </source>
</reference>
<feature type="modified residue" description="4-aspartylphosphate" evidence="4">
    <location>
        <position position="673"/>
    </location>
</feature>
<name>A0A8J7WHT5_9RHOB</name>
<dbReference type="Proteomes" id="UP000681356">
    <property type="component" value="Unassembled WGS sequence"/>
</dbReference>
<dbReference type="InterPro" id="IPR013656">
    <property type="entry name" value="PAS_4"/>
</dbReference>
<dbReference type="GO" id="GO:0000155">
    <property type="term" value="F:phosphorelay sensor kinase activity"/>
    <property type="evidence" value="ECO:0007669"/>
    <property type="project" value="InterPro"/>
</dbReference>
<feature type="domain" description="Histidine kinase" evidence="5">
    <location>
        <begin position="388"/>
        <end position="605"/>
    </location>
</feature>
<dbReference type="InterPro" id="IPR035965">
    <property type="entry name" value="PAS-like_dom_sf"/>
</dbReference>
<comment type="catalytic activity">
    <reaction evidence="1">
        <text>ATP + protein L-histidine = ADP + protein N-phospho-L-histidine.</text>
        <dbReference type="EC" id="2.7.13.3"/>
    </reaction>
</comment>
<feature type="domain" description="Response regulatory" evidence="6">
    <location>
        <begin position="623"/>
        <end position="736"/>
    </location>
</feature>
<dbReference type="Pfam" id="PF00072">
    <property type="entry name" value="Response_reg"/>
    <property type="match status" value="1"/>
</dbReference>
<dbReference type="SUPFAM" id="SSF55874">
    <property type="entry name" value="ATPase domain of HSP90 chaperone/DNA topoisomerase II/histidine kinase"/>
    <property type="match status" value="1"/>
</dbReference>
<sequence length="744" mass="80942">MNETIELQMLRAASRASRTGAWRWYLSDDRVVWTEVTHTLFEVPPGTHIDLELALSFYEAESLERLVPAVDACRADGTPWNLVTRCRTTSGKRFWARSNGLAVRDGTGTIVALEGSFQDITPERDALLAQEMAEDDLASVLGTMPDGFFLLDESWRFAYLNAASEAMLQRDPQDLVGRDIWQAFPEARGSRFEDVYMRVMARGGSESFTAFFPPLDAWFRVAAHRTPRGVAVHFRIVTAEIQEREELRRFRAALEALDVGAFMLSLDAADPVGGSRIVYANPVARAMAVAHDWAGSLPEILGPLESDPPLDIALAQLAEGQPCASVAIRGTGAGLRRFEVNAVPIRSAEDCPPRHAIVLVSDVTEARRLQEEQRRTERLALLGQMAGGVSHDFNNLLSVILGNVELIELTDAPTERAELVEEARAAVRRGQSLNDSLLAFSGRSRLEPRTEDLGQFIKALAPLLARTLTSRIALSVEVEPDLPQVLLDGAMAESCLLNLVINAREAIERSGAVSIALRRADDVLSPLQKPGPWVRLSVSDTGCGIPGQLHERVFEPFFSTRGPALGSGLGLSRVKGFAEQMGGFVTLTSEEGRGTEVAMHFPVAALQVPADEAAPAPAQRMVRALIVDDTPTVARVAARMLRVQGCRTHTVHGPREARGAMAELGPFDLLLTDMVMPHESGFDLALELRKAHPALKVILMSGFPQQDMGGALPEGMVFLRKPVGRDDLAGAFDSLGLGGPDLGR</sequence>
<dbReference type="InterPro" id="IPR003594">
    <property type="entry name" value="HATPase_dom"/>
</dbReference>
<accession>A0A8J7WHT5</accession>
<dbReference type="InterPro" id="IPR000014">
    <property type="entry name" value="PAS"/>
</dbReference>
<dbReference type="InterPro" id="IPR011006">
    <property type="entry name" value="CheY-like_superfamily"/>
</dbReference>
<dbReference type="PROSITE" id="PS50109">
    <property type="entry name" value="HIS_KIN"/>
    <property type="match status" value="1"/>
</dbReference>
<dbReference type="InterPro" id="IPR004358">
    <property type="entry name" value="Sig_transdc_His_kin-like_C"/>
</dbReference>
<feature type="domain" description="PAS" evidence="7">
    <location>
        <begin position="133"/>
        <end position="203"/>
    </location>
</feature>
<dbReference type="SUPFAM" id="SSF47384">
    <property type="entry name" value="Homodimeric domain of signal transducing histidine kinase"/>
    <property type="match status" value="1"/>
</dbReference>
<dbReference type="Gene3D" id="3.30.565.10">
    <property type="entry name" value="Histidine kinase-like ATPase, C-terminal domain"/>
    <property type="match status" value="1"/>
</dbReference>